<feature type="compositionally biased region" description="Basic residues" evidence="1">
    <location>
        <begin position="214"/>
        <end position="226"/>
    </location>
</feature>
<dbReference type="OrthoDB" id="3000127at2759"/>
<comment type="caution">
    <text evidence="2">The sequence shown here is derived from an EMBL/GenBank/DDBJ whole genome shotgun (WGS) entry which is preliminary data.</text>
</comment>
<protein>
    <submittedName>
        <fullName evidence="2">Uncharacterized protein</fullName>
    </submittedName>
</protein>
<dbReference type="EMBL" id="VDMD01000042">
    <property type="protein sequence ID" value="TRM57824.1"/>
    <property type="molecule type" value="Genomic_DNA"/>
</dbReference>
<keyword evidence="3" id="KW-1185">Reference proteome</keyword>
<evidence type="ECO:0000313" key="2">
    <source>
        <dbReference type="EMBL" id="TRM57824.1"/>
    </source>
</evidence>
<feature type="compositionally biased region" description="Basic and acidic residues" evidence="1">
    <location>
        <begin position="191"/>
        <end position="203"/>
    </location>
</feature>
<organism evidence="2 3">
    <name type="scientific">Schizophyllum amplum</name>
    <dbReference type="NCBI Taxonomy" id="97359"/>
    <lineage>
        <taxon>Eukaryota</taxon>
        <taxon>Fungi</taxon>
        <taxon>Dikarya</taxon>
        <taxon>Basidiomycota</taxon>
        <taxon>Agaricomycotina</taxon>
        <taxon>Agaricomycetes</taxon>
        <taxon>Agaricomycetidae</taxon>
        <taxon>Agaricales</taxon>
        <taxon>Schizophyllaceae</taxon>
        <taxon>Schizophyllum</taxon>
    </lineage>
</organism>
<evidence type="ECO:0000256" key="1">
    <source>
        <dbReference type="SAM" id="MobiDB-lite"/>
    </source>
</evidence>
<accession>A0A550BZ41</accession>
<evidence type="ECO:0000313" key="3">
    <source>
        <dbReference type="Proteomes" id="UP000320762"/>
    </source>
</evidence>
<gene>
    <name evidence="2" type="ORF">BD626DRAFT_550939</name>
</gene>
<feature type="region of interest" description="Disordered" evidence="1">
    <location>
        <begin position="189"/>
        <end position="243"/>
    </location>
</feature>
<proteinExistence type="predicted"/>
<dbReference type="Proteomes" id="UP000320762">
    <property type="component" value="Unassembled WGS sequence"/>
</dbReference>
<name>A0A550BZ41_9AGAR</name>
<sequence length="243" mass="27146">MSAITRCPICFQCKDISKFLFHRCDEKRPDCAICRERKQHPPHHIFVKFEDPDASQSVDVSQLSDAIDTRGDVLTSYSLAHVGRRIQDAANGAGGTTDAGEPAEGSVRPMATRLPVMQDLEAAQEMAARLEARNCELEVALATERAARRAAEQRAAQYQVAFEDSRHEVEQARAKNDRLVRRIEKLEEETREQAKGMRAKDSELVAMGSELSLTKKKMRGMTRQSKKQSSSSKADEDNSLVVL</sequence>
<dbReference type="AlphaFoldDB" id="A0A550BZ41"/>
<reference evidence="2 3" key="1">
    <citation type="journal article" date="2019" name="New Phytol.">
        <title>Comparative genomics reveals unique wood-decay strategies and fruiting body development in the Schizophyllaceae.</title>
        <authorList>
            <person name="Almasi E."/>
            <person name="Sahu N."/>
            <person name="Krizsan K."/>
            <person name="Balint B."/>
            <person name="Kovacs G.M."/>
            <person name="Kiss B."/>
            <person name="Cseklye J."/>
            <person name="Drula E."/>
            <person name="Henrissat B."/>
            <person name="Nagy I."/>
            <person name="Chovatia M."/>
            <person name="Adam C."/>
            <person name="LaButti K."/>
            <person name="Lipzen A."/>
            <person name="Riley R."/>
            <person name="Grigoriev I.V."/>
            <person name="Nagy L.G."/>
        </authorList>
    </citation>
    <scope>NUCLEOTIDE SEQUENCE [LARGE SCALE GENOMIC DNA]</scope>
    <source>
        <strain evidence="2 3">NL-1724</strain>
    </source>
</reference>